<dbReference type="AlphaFoldDB" id="A0A7V6CEJ9"/>
<gene>
    <name evidence="2" type="ORF">ENM15_08670</name>
</gene>
<dbReference type="SUPFAM" id="SSF57997">
    <property type="entry name" value="Tropomyosin"/>
    <property type="match status" value="1"/>
</dbReference>
<dbReference type="EMBL" id="DRWR01000140">
    <property type="protein sequence ID" value="HHQ16866.1"/>
    <property type="molecule type" value="Genomic_DNA"/>
</dbReference>
<comment type="caution">
    <text evidence="2">The sequence shown here is derived from an EMBL/GenBank/DDBJ whole genome shotgun (WGS) entry which is preliminary data.</text>
</comment>
<evidence type="ECO:0000256" key="1">
    <source>
        <dbReference type="SAM" id="Coils"/>
    </source>
</evidence>
<proteinExistence type="predicted"/>
<reference evidence="2" key="1">
    <citation type="journal article" date="2020" name="mSystems">
        <title>Genome- and Community-Level Interaction Insights into Carbon Utilization and Element Cycling Functions of Hydrothermarchaeota in Hydrothermal Sediment.</title>
        <authorList>
            <person name="Zhou Z."/>
            <person name="Liu Y."/>
            <person name="Xu W."/>
            <person name="Pan J."/>
            <person name="Luo Z.H."/>
            <person name="Li M."/>
        </authorList>
    </citation>
    <scope>NUCLEOTIDE SEQUENCE [LARGE SCALE GENOMIC DNA]</scope>
    <source>
        <strain evidence="2">SpSt-106</strain>
    </source>
</reference>
<sequence>MQSLNKERENLEKEMEKQPVLTFADIIRALKEHPEWLEELRKIILTSELIELPKKFEEMLIRMEKLEKKVDKIEKDVEILKQDVVVLKQDVGVLKQDVGVLKQDVGILKQDVAVLKQDVAILKQDVAILKQDVEILKQDVAILKQDVAVLKQDVSYLKGEFGRFKGKEFERTIRERYYAYFGRILKKSKLIPFEEIIPFLETAEEEKIITEDQKVSALQIDLLIKGEIKKVKKEVYLAIEVSYSLQEDDIERAIERAGILAYVLKGEVIPTIVAVEIKEEIQKSAENKGAFVIKADF</sequence>
<protein>
    <submittedName>
        <fullName evidence="2">Uncharacterized protein</fullName>
    </submittedName>
</protein>
<accession>A0A7V6CEJ9</accession>
<organism evidence="2">
    <name type="scientific">Thermodesulfobacterium geofontis</name>
    <dbReference type="NCBI Taxonomy" id="1295609"/>
    <lineage>
        <taxon>Bacteria</taxon>
        <taxon>Pseudomonadati</taxon>
        <taxon>Thermodesulfobacteriota</taxon>
        <taxon>Thermodesulfobacteria</taxon>
        <taxon>Thermodesulfobacteriales</taxon>
        <taxon>Thermodesulfobacteriaceae</taxon>
        <taxon>Thermodesulfobacterium</taxon>
    </lineage>
</organism>
<feature type="coiled-coil region" evidence="1">
    <location>
        <begin position="56"/>
        <end position="153"/>
    </location>
</feature>
<name>A0A7V6CEJ9_9BACT</name>
<evidence type="ECO:0000313" key="2">
    <source>
        <dbReference type="EMBL" id="HHQ16866.1"/>
    </source>
</evidence>
<dbReference type="Gene3D" id="1.20.5.170">
    <property type="match status" value="2"/>
</dbReference>
<keyword evidence="1" id="KW-0175">Coiled coil</keyword>